<dbReference type="SUPFAM" id="SSF143447">
    <property type="entry name" value="AMMECR1-like"/>
    <property type="match status" value="1"/>
</dbReference>
<accession>I3XPY2</accession>
<organism evidence="3 4">
    <name type="scientific">Desulfurococcus amylolyticus DSM 16532</name>
    <dbReference type="NCBI Taxonomy" id="768672"/>
    <lineage>
        <taxon>Archaea</taxon>
        <taxon>Thermoproteota</taxon>
        <taxon>Thermoprotei</taxon>
        <taxon>Desulfurococcales</taxon>
        <taxon>Desulfurococcaceae</taxon>
        <taxon>Desulfurococcus</taxon>
    </lineage>
</organism>
<dbReference type="AlphaFoldDB" id="I3XPY2"/>
<dbReference type="InterPro" id="IPR023472">
    <property type="entry name" value="Uncharacterised_MJ0810"/>
</dbReference>
<dbReference type="InterPro" id="IPR027623">
    <property type="entry name" value="AmmeMemoSam_A"/>
</dbReference>
<dbReference type="HOGENOM" id="CLU_095686_1_1_2"/>
<dbReference type="KEGG" id="dfd:Desfe_0093"/>
<dbReference type="NCBIfam" id="TIGR04335">
    <property type="entry name" value="AmmeMemoSam_A"/>
    <property type="match status" value="1"/>
</dbReference>
<dbReference type="PANTHER" id="PTHR13016:SF0">
    <property type="entry name" value="AMME SYNDROME CANDIDATE GENE 1 PROTEIN"/>
    <property type="match status" value="1"/>
</dbReference>
<dbReference type="EMBL" id="CP003321">
    <property type="protein sequence ID" value="AFL66006.1"/>
    <property type="molecule type" value="Genomic_DNA"/>
</dbReference>
<dbReference type="InterPro" id="IPR036071">
    <property type="entry name" value="AMMECR1_dom_sf"/>
</dbReference>
<evidence type="ECO:0000256" key="1">
    <source>
        <dbReference type="HAMAP-Rule" id="MF_00645"/>
    </source>
</evidence>
<name>I3XPY2_DESAM</name>
<dbReference type="InterPro" id="IPR002733">
    <property type="entry name" value="AMMECR1_domain"/>
</dbReference>
<dbReference type="RefSeq" id="WP_014766911.1">
    <property type="nucleotide sequence ID" value="NC_018001.1"/>
</dbReference>
<protein>
    <recommendedName>
        <fullName evidence="1">Protein Desfe_0093</fullName>
    </recommendedName>
</protein>
<sequence>MNPVHPSELTFEEGVLLVKIARKAIEAYVSKGEHVDVANYAVISEKLRRPGMTFTTIERIDAAGRTSLRGCIGFLAPVYSLIESTIESAIEAAVNDPRFPPLSPDELGEIIVEVTVLSNPESVVVEDRWQIPSMIIIGKHGLVAEKGWFKGTLLPVVPVEYCWDEETFLAETCLKAGLRPDCWLDKSTKIYIYEGRVFREKAPGGEIYERDMHSEYEASCKKPGDARPS</sequence>
<dbReference type="Gene3D" id="3.30.700.20">
    <property type="entry name" value="Hypothetical protein ph0010, domain 1"/>
    <property type="match status" value="1"/>
</dbReference>
<dbReference type="GeneID" id="13062424"/>
<dbReference type="HAMAP" id="MF_00645">
    <property type="entry name" value="AMMECR1"/>
    <property type="match status" value="1"/>
</dbReference>
<dbReference type="PROSITE" id="PS51112">
    <property type="entry name" value="AMMECR1"/>
    <property type="match status" value="1"/>
</dbReference>
<dbReference type="Gene3D" id="3.30.1490.150">
    <property type="entry name" value="Hypothetical protein ph0010, domain 2"/>
    <property type="match status" value="1"/>
</dbReference>
<dbReference type="Pfam" id="PF01871">
    <property type="entry name" value="AMMECR1"/>
    <property type="match status" value="1"/>
</dbReference>
<dbReference type="NCBIfam" id="TIGR00296">
    <property type="entry name" value="TIGR00296 family protein"/>
    <property type="match status" value="1"/>
</dbReference>
<reference evidence="3 4" key="1">
    <citation type="journal article" date="2012" name="J. Bacteriol.">
        <title>Complete Genome Sequence of Desulfurococcus fermentans, a Hyperthermophilic Cellulolytic Crenarchaeon Isolated from a Freshwater Hot Spring in Kamchatka, Russia.</title>
        <authorList>
            <person name="Susanti D."/>
            <person name="Johnson E.F."/>
            <person name="Rodriguez J.R."/>
            <person name="Anderson I."/>
            <person name="Perevalova A.A."/>
            <person name="Kyrpides N."/>
            <person name="Lucas S."/>
            <person name="Han J."/>
            <person name="Lapidus A."/>
            <person name="Cheng J.F."/>
            <person name="Goodwin L."/>
            <person name="Pitluck S."/>
            <person name="Mavrommatis K."/>
            <person name="Peters L."/>
            <person name="Land M.L."/>
            <person name="Hauser L."/>
            <person name="Gopalan V."/>
            <person name="Chan P.P."/>
            <person name="Lowe T.M."/>
            <person name="Atomi H."/>
            <person name="Bonch-Osmolovskaya E.A."/>
            <person name="Woyke T."/>
            <person name="Mukhopadhyay B."/>
        </authorList>
    </citation>
    <scope>NUCLEOTIDE SEQUENCE [LARGE SCALE GENOMIC DNA]</scope>
    <source>
        <strain evidence="3 4">DSM 16532</strain>
    </source>
</reference>
<dbReference type="eggNOG" id="arCOG01336">
    <property type="taxonomic scope" value="Archaea"/>
</dbReference>
<dbReference type="InterPro" id="IPR023473">
    <property type="entry name" value="AMMECR1"/>
</dbReference>
<evidence type="ECO:0000313" key="4">
    <source>
        <dbReference type="Proteomes" id="UP000006175"/>
    </source>
</evidence>
<keyword evidence="4" id="KW-1185">Reference proteome</keyword>
<dbReference type="Proteomes" id="UP000006175">
    <property type="component" value="Chromosome"/>
</dbReference>
<dbReference type="PANTHER" id="PTHR13016">
    <property type="entry name" value="AMMECR1 HOMOLOG"/>
    <property type="match status" value="1"/>
</dbReference>
<dbReference type="InterPro" id="IPR027485">
    <property type="entry name" value="AMMECR1_N"/>
</dbReference>
<evidence type="ECO:0000259" key="2">
    <source>
        <dbReference type="PROSITE" id="PS51112"/>
    </source>
</evidence>
<feature type="domain" description="AMMECR1" evidence="2">
    <location>
        <begin position="12"/>
        <end position="209"/>
    </location>
</feature>
<evidence type="ECO:0000313" key="3">
    <source>
        <dbReference type="EMBL" id="AFL66006.1"/>
    </source>
</evidence>
<gene>
    <name evidence="3" type="ORF">Desfe_0093</name>
</gene>
<dbReference type="OrthoDB" id="25187at2157"/>
<proteinExistence type="inferred from homology"/>